<accession>A0ABS7ULZ8</accession>
<evidence type="ECO:0000313" key="1">
    <source>
        <dbReference type="EMBL" id="MBZ5749069.1"/>
    </source>
</evidence>
<dbReference type="Proteomes" id="UP001165287">
    <property type="component" value="Unassembled WGS sequence"/>
</dbReference>
<proteinExistence type="predicted"/>
<dbReference type="RefSeq" id="WP_224136498.1">
    <property type="nucleotide sequence ID" value="NZ_JAIQUM010000003.1"/>
</dbReference>
<reference evidence="1" key="1">
    <citation type="submission" date="2024-05" db="EMBL/GenBank/DDBJ databases">
        <title>Metabacillus sp. nov., isolated from the rhizosphere soil of tomato plants.</title>
        <authorList>
            <person name="Ma R."/>
        </authorList>
    </citation>
    <scope>NUCLEOTIDE SEQUENCE</scope>
    <source>
        <strain evidence="1">DBTR6</strain>
    </source>
</reference>
<dbReference type="EMBL" id="JAIQUM010000003">
    <property type="protein sequence ID" value="MBZ5749069.1"/>
    <property type="molecule type" value="Genomic_DNA"/>
</dbReference>
<dbReference type="Pfam" id="PF19786">
    <property type="entry name" value="DUF6270"/>
    <property type="match status" value="1"/>
</dbReference>
<protein>
    <submittedName>
        <fullName evidence="1">DUF6270 domain-containing protein</fullName>
    </submittedName>
</protein>
<keyword evidence="2" id="KW-1185">Reference proteome</keyword>
<organism evidence="1 2">
    <name type="scientific">Metabacillus rhizolycopersici</name>
    <dbReference type="NCBI Taxonomy" id="2875709"/>
    <lineage>
        <taxon>Bacteria</taxon>
        <taxon>Bacillati</taxon>
        <taxon>Bacillota</taxon>
        <taxon>Bacilli</taxon>
        <taxon>Bacillales</taxon>
        <taxon>Bacillaceae</taxon>
        <taxon>Metabacillus</taxon>
    </lineage>
</organism>
<dbReference type="InterPro" id="IPR046237">
    <property type="entry name" value="DUF6270"/>
</dbReference>
<gene>
    <name evidence="1" type="ORF">K9V48_02160</name>
</gene>
<name>A0ABS7ULZ8_9BACI</name>
<evidence type="ECO:0000313" key="2">
    <source>
        <dbReference type="Proteomes" id="UP001165287"/>
    </source>
</evidence>
<comment type="caution">
    <text evidence="1">The sequence shown here is derived from an EMBL/GenBank/DDBJ whole genome shotgun (WGS) entry which is preliminary data.</text>
</comment>
<sequence>MEKITVSVIGSCVTRDTFNRNFVPDYKEYYECISTAWQSSIISLMSKKIELENEFLEGNLNDFHKQSLGNDLAKSYLTEIRNTPPDYILFDVYADLKYGVAKFNEGYVTNNPNNFRNTKAYKEKLFQREMRMVSNKKIYLELWKKSFEDLHRFIQENIPNTKLILNCFKLTNCFLGKDGQIHLFDMRKYPNLDVENQLLDEIYDYLKQEYNITSIDLRTNEYFADERHPFTLTPWHYGKEYYLDMVDELNKISLKDTLLKIQKIRDVINTKCSAL</sequence>